<sequence>MENLLRPIYQERASQPNTLGVLLYEKLHDQSPVTDNFDVILLIVVREAEEDWYVKHYEFEQKTAAMHIVDEQLLNEWIDKSGYRKAIDWLINGKVIFDRNEYMANLKETLHQFPEKNRKLKKAVEFAKLIRAYRECKDLYNSKHYMDANSLMVRSLHYLARVTVLEKGFHPEITVWNQVKKIDPEVYKLYEELMESEESLEKKISLMLLASDFAIHSRAEHGAEHLLNLMKEKEEPWSFGELKVHPELQAYTLDLSILLEYLVERKIIKTVLVETKGQSIFHRQYVLK</sequence>
<accession>A0ABW5QCP7</accession>
<dbReference type="Gene3D" id="3.30.460.10">
    <property type="entry name" value="Beta Polymerase, domain 2"/>
    <property type="match status" value="1"/>
</dbReference>
<protein>
    <submittedName>
        <fullName evidence="4">Nucleotidyltransferase-like protein</fullName>
    </submittedName>
</protein>
<dbReference type="InterPro" id="IPR043519">
    <property type="entry name" value="NT_sf"/>
</dbReference>
<dbReference type="InterPro" id="IPR036388">
    <property type="entry name" value="WH-like_DNA-bd_sf"/>
</dbReference>
<dbReference type="InterPro" id="IPR029348">
    <property type="entry name" value="NTF-like"/>
</dbReference>
<evidence type="ECO:0000313" key="5">
    <source>
        <dbReference type="Proteomes" id="UP001597452"/>
    </source>
</evidence>
<dbReference type="Gene3D" id="1.10.10.10">
    <property type="entry name" value="Winged helix-like DNA-binding domain superfamily/Winged helix DNA-binding domain"/>
    <property type="match status" value="1"/>
</dbReference>
<feature type="domain" description="YgxA-like substrate binding" evidence="3">
    <location>
        <begin position="120"/>
        <end position="218"/>
    </location>
</feature>
<dbReference type="InterPro" id="IPR041143">
    <property type="entry name" value="YgxA_HTH"/>
</dbReference>
<dbReference type="Proteomes" id="UP001597452">
    <property type="component" value="Unassembled WGS sequence"/>
</dbReference>
<dbReference type="EMBL" id="JBHUMZ010000022">
    <property type="protein sequence ID" value="MFD2639270.1"/>
    <property type="molecule type" value="Genomic_DNA"/>
</dbReference>
<dbReference type="Gene3D" id="1.20.120.330">
    <property type="entry name" value="Nucleotidyltransferases domain 2"/>
    <property type="match status" value="1"/>
</dbReference>
<dbReference type="Pfam" id="PF18576">
    <property type="entry name" value="HTH_52"/>
    <property type="match status" value="1"/>
</dbReference>
<comment type="caution">
    <text evidence="4">The sequence shown here is derived from an EMBL/GenBank/DDBJ whole genome shotgun (WGS) entry which is preliminary data.</text>
</comment>
<dbReference type="Pfam" id="PF22339">
    <property type="entry name" value="YgxA-like_sub_bind"/>
    <property type="match status" value="1"/>
</dbReference>
<feature type="domain" description="YgxA-like helix-turn-helix" evidence="2">
    <location>
        <begin position="224"/>
        <end position="286"/>
    </location>
</feature>
<dbReference type="RefSeq" id="WP_377329115.1">
    <property type="nucleotide sequence ID" value="NZ_JBHUMZ010000022.1"/>
</dbReference>
<evidence type="ECO:0000313" key="4">
    <source>
        <dbReference type="EMBL" id="MFD2639270.1"/>
    </source>
</evidence>
<gene>
    <name evidence="4" type="ORF">ACFSW4_10365</name>
</gene>
<name>A0ABW5QCP7_9BACI</name>
<reference evidence="5" key="1">
    <citation type="journal article" date="2019" name="Int. J. Syst. Evol. Microbiol.">
        <title>The Global Catalogue of Microorganisms (GCM) 10K type strain sequencing project: providing services to taxonomists for standard genome sequencing and annotation.</title>
        <authorList>
            <consortium name="The Broad Institute Genomics Platform"/>
            <consortium name="The Broad Institute Genome Sequencing Center for Infectious Disease"/>
            <person name="Wu L."/>
            <person name="Ma J."/>
        </authorList>
    </citation>
    <scope>NUCLEOTIDE SEQUENCE [LARGE SCALE GENOMIC DNA]</scope>
    <source>
        <strain evidence="5">TISTR 1571</strain>
    </source>
</reference>
<organism evidence="4 5">
    <name type="scientific">Piscibacillus salipiscarius</name>
    <dbReference type="NCBI Taxonomy" id="299480"/>
    <lineage>
        <taxon>Bacteria</taxon>
        <taxon>Bacillati</taxon>
        <taxon>Bacillota</taxon>
        <taxon>Bacilli</taxon>
        <taxon>Bacillales</taxon>
        <taxon>Bacillaceae</taxon>
        <taxon>Piscibacillus</taxon>
    </lineage>
</organism>
<keyword evidence="5" id="KW-1185">Reference proteome</keyword>
<evidence type="ECO:0000259" key="3">
    <source>
        <dbReference type="Pfam" id="PF22339"/>
    </source>
</evidence>
<evidence type="ECO:0000259" key="2">
    <source>
        <dbReference type="Pfam" id="PF18576"/>
    </source>
</evidence>
<feature type="domain" description="Nucleotidyltransferase-like" evidence="1">
    <location>
        <begin position="1"/>
        <end position="118"/>
    </location>
</feature>
<dbReference type="InterPro" id="IPR054515">
    <property type="entry name" value="YgxA-like_substrate-bd"/>
</dbReference>
<evidence type="ECO:0000259" key="1">
    <source>
        <dbReference type="Pfam" id="PF14540"/>
    </source>
</evidence>
<proteinExistence type="predicted"/>
<dbReference type="Pfam" id="PF14540">
    <property type="entry name" value="NTF-like"/>
    <property type="match status" value="1"/>
</dbReference>